<dbReference type="AlphaFoldDB" id="A0A4Y5Z9V4"/>
<evidence type="ECO:0000313" key="3">
    <source>
        <dbReference type="Proteomes" id="UP000316093"/>
    </source>
</evidence>
<proteinExistence type="predicted"/>
<protein>
    <submittedName>
        <fullName evidence="2">NYN domain-containing protein</fullName>
    </submittedName>
</protein>
<dbReference type="Pfam" id="PF01936">
    <property type="entry name" value="NYN"/>
    <property type="match status" value="1"/>
</dbReference>
<dbReference type="EMBL" id="CP041046">
    <property type="protein sequence ID" value="QDE41329.1"/>
    <property type="molecule type" value="Genomic_DNA"/>
</dbReference>
<accession>A0A4Y5Z9V4</accession>
<organism evidence="2 3">
    <name type="scientific">Luteibacter pinisoli</name>
    <dbReference type="NCBI Taxonomy" id="2589080"/>
    <lineage>
        <taxon>Bacteria</taxon>
        <taxon>Pseudomonadati</taxon>
        <taxon>Pseudomonadota</taxon>
        <taxon>Gammaproteobacteria</taxon>
        <taxon>Lysobacterales</taxon>
        <taxon>Rhodanobacteraceae</taxon>
        <taxon>Luteibacter</taxon>
    </lineage>
</organism>
<dbReference type="RefSeq" id="WP_139985251.1">
    <property type="nucleotide sequence ID" value="NZ_CP041046.1"/>
</dbReference>
<evidence type="ECO:0000313" key="2">
    <source>
        <dbReference type="EMBL" id="QDE41329.1"/>
    </source>
</evidence>
<dbReference type="KEGG" id="lpy:FIV34_20080"/>
<dbReference type="Proteomes" id="UP000316093">
    <property type="component" value="Chromosome"/>
</dbReference>
<dbReference type="CDD" id="cd18722">
    <property type="entry name" value="PIN_NicB-like"/>
    <property type="match status" value="1"/>
</dbReference>
<sequence>MRTIAYVDGHNLYFNCLKKTQYKWLDLEALLTTMIAGAAPGSELLRVKYFTSPIKGSLSRRGQASTNAQAEYIRALRENPRIAITEGRFSVESAQALRHVTPPNIGDRVKIWRIEEKETDVSLAVTMYRDARAALVDQVVLVSNDSDMVPALRTIRDDTDVRVGVILPLGGPLGGTKSGRRPSATLAAHADWVRESISQEELAAAQLPSRVQTARRPACRPSHW</sequence>
<dbReference type="GO" id="GO:0004540">
    <property type="term" value="F:RNA nuclease activity"/>
    <property type="evidence" value="ECO:0007669"/>
    <property type="project" value="InterPro"/>
</dbReference>
<reference evidence="2 3" key="1">
    <citation type="submission" date="2019-06" db="EMBL/GenBank/DDBJ databases">
        <title>A complete genome sequence for Luteibacter pinisoli MAH-14.</title>
        <authorList>
            <person name="Baltrus D.A."/>
        </authorList>
    </citation>
    <scope>NUCLEOTIDE SEQUENCE [LARGE SCALE GENOMIC DNA]</scope>
    <source>
        <strain evidence="2 3">MAH-14</strain>
    </source>
</reference>
<dbReference type="InterPro" id="IPR021139">
    <property type="entry name" value="NYN"/>
</dbReference>
<name>A0A4Y5Z9V4_9GAMM</name>
<dbReference type="OrthoDB" id="9809421at2"/>
<evidence type="ECO:0000259" key="1">
    <source>
        <dbReference type="Pfam" id="PF01936"/>
    </source>
</evidence>
<gene>
    <name evidence="2" type="ORF">FIV34_20080</name>
</gene>
<feature type="domain" description="NYN" evidence="1">
    <location>
        <begin position="5"/>
        <end position="167"/>
    </location>
</feature>
<dbReference type="Gene3D" id="3.40.50.1010">
    <property type="entry name" value="5'-nuclease"/>
    <property type="match status" value="1"/>
</dbReference>
<keyword evidence="3" id="KW-1185">Reference proteome</keyword>